<evidence type="ECO:0000313" key="2">
    <source>
        <dbReference type="EMBL" id="ACF46287.1"/>
    </source>
</evidence>
<reference evidence="2" key="1">
    <citation type="submission" date="2008-06" db="EMBL/GenBank/DDBJ databases">
        <title>Complete sequence of chromosome of Prosthecochloris aestuarii DSM 271.</title>
        <authorList>
            <consortium name="US DOE Joint Genome Institute"/>
            <person name="Lucas S."/>
            <person name="Copeland A."/>
            <person name="Lapidus A."/>
            <person name="Glavina del Rio T."/>
            <person name="Dalin E."/>
            <person name="Tice H."/>
            <person name="Bruce D."/>
            <person name="Goodwin L."/>
            <person name="Pitluck S."/>
            <person name="Schmutz J."/>
            <person name="Larimer F."/>
            <person name="Land M."/>
            <person name="Hauser L."/>
            <person name="Kyrpides N."/>
            <person name="Anderson I."/>
            <person name="Liu Z."/>
            <person name="Li T."/>
            <person name="Zhao F."/>
            <person name="Overmann J."/>
            <person name="Bryant D.A."/>
            <person name="Richardson P."/>
        </authorList>
    </citation>
    <scope>NUCLEOTIDE SEQUENCE [LARGE SCALE GENOMIC DNA]</scope>
    <source>
        <strain evidence="2">DSM 271</strain>
    </source>
</reference>
<organism evidence="2 3">
    <name type="scientific">Prosthecochloris aestuarii (strain DSM 271 / SK 413)</name>
    <dbReference type="NCBI Taxonomy" id="290512"/>
    <lineage>
        <taxon>Bacteria</taxon>
        <taxon>Pseudomonadati</taxon>
        <taxon>Chlorobiota</taxon>
        <taxon>Chlorobiia</taxon>
        <taxon>Chlorobiales</taxon>
        <taxon>Chlorobiaceae</taxon>
        <taxon>Prosthecochloris</taxon>
    </lineage>
</organism>
<dbReference type="STRING" id="290512.Paes_1261"/>
<evidence type="ECO:0008006" key="4">
    <source>
        <dbReference type="Google" id="ProtNLM"/>
    </source>
</evidence>
<gene>
    <name evidence="2" type="ordered locus">Paes_1261</name>
</gene>
<keyword evidence="1" id="KW-0732">Signal</keyword>
<dbReference type="eggNOG" id="COG3188">
    <property type="taxonomic scope" value="Bacteria"/>
</dbReference>
<accession>B4S8A0</accession>
<dbReference type="InterPro" id="IPR013783">
    <property type="entry name" value="Ig-like_fold"/>
</dbReference>
<evidence type="ECO:0000256" key="1">
    <source>
        <dbReference type="SAM" id="SignalP"/>
    </source>
</evidence>
<dbReference type="HOGENOM" id="CLU_005413_0_0_10"/>
<proteinExistence type="predicted"/>
<sequence length="890" mass="98764">MLMHALKTVMRVMLLSTTLHGMHQASLAATAEGKQNSVQAAKSEQPEPILVEVFFNKQSAGDYICYKTEEDYWIPFEAFTKATNITREAHPSDGQIAYPTNIGVLKHNPADQITIEQTSCISFSQLKKDFFVSARFVQSVFAIAVDVPWVPGTPSKTRPAAPSITPDIHAPSSSLSFLRLEPDISYEFQDEYSKNLLFEAGGRIAGGVWDITWEGDPETAFPATKYHWTTYNDRIALRIGTGSTDLYSLAGDIDFTGLQLGWNNHGILKQLDFERYSDSDAFLSLDREQQRTIEGNGPPASIAELRIDNLVVARQRIGLNGRFIFQNVRMTSDLRKTEVYLYERSIRQKPLAVLDFSMSVVNRSLPAHEILVRTGLGIDKNPLNSDDTDPASLTGFGQIIYGLNNRMSIETGIQHNPETESADAYAGAVLSIFDNWIAAVYGALSNRNYGADFRVEGKGRQWSFSYLGRYNDNGFGSDGEVWERTHTGRFSTSIFHPLDILLYAKRERKANTPVNEYILPGLYVYVHPRLMLSAVPNDEELYHYEANLYFSSAGDLTLAYENKVVSADIGYEFSPSLSSRAISTYAINSGNSVNSLYFDWKPGANRYNLIRMGVSRAETGTGYTLAWNKFINAGMQMSLQYSYNMNNALQLETEENFSNLVVPEARQYIALTVTCDLGRSNKKFYPINRSAISHTRGGLAGSLSISNTTSVSSSDINDVDILINRRKLGQRQVDGSFFVGNLKPGVYAVEVDDENLPLELNVQQKKVYAEVLNGSVTEVIIPVVAEYSISGKISGPDKKGIENITVTVTDAKGETASKSKTNLFGYYRADTLPSGSYTVRAEGKETTVTIDDDYVYNVDLTIDPTSIIAPAAKIPSQQTEESLTEKPLNP</sequence>
<dbReference type="SUPFAM" id="SSF49478">
    <property type="entry name" value="Cna protein B-type domain"/>
    <property type="match status" value="1"/>
</dbReference>
<dbReference type="KEGG" id="paa:Paes_1261"/>
<protein>
    <recommendedName>
        <fullName evidence="4">Cna B domain protein</fullName>
    </recommendedName>
</protein>
<dbReference type="Proteomes" id="UP000002725">
    <property type="component" value="Chromosome"/>
</dbReference>
<dbReference type="Gene3D" id="2.60.40.10">
    <property type="entry name" value="Immunoglobulins"/>
    <property type="match status" value="1"/>
</dbReference>
<feature type="signal peptide" evidence="1">
    <location>
        <begin position="1"/>
        <end position="21"/>
    </location>
</feature>
<keyword evidence="3" id="KW-1185">Reference proteome</keyword>
<dbReference type="EMBL" id="CP001108">
    <property type="protein sequence ID" value="ACF46287.1"/>
    <property type="molecule type" value="Genomic_DNA"/>
</dbReference>
<name>B4S8A0_PROA2</name>
<dbReference type="Pfam" id="PF13620">
    <property type="entry name" value="CarboxypepD_reg"/>
    <property type="match status" value="1"/>
</dbReference>
<feature type="chain" id="PRO_5002825807" description="Cna B domain protein" evidence="1">
    <location>
        <begin position="22"/>
        <end position="890"/>
    </location>
</feature>
<dbReference type="AlphaFoldDB" id="B4S8A0"/>
<evidence type="ECO:0000313" key="3">
    <source>
        <dbReference type="Proteomes" id="UP000002725"/>
    </source>
</evidence>